<protein>
    <submittedName>
        <fullName evidence="1">Uncharacterized protein</fullName>
    </submittedName>
</protein>
<reference evidence="1" key="1">
    <citation type="submission" date="2020-04" db="EMBL/GenBank/DDBJ databases">
        <authorList>
            <person name="Chiriac C."/>
            <person name="Salcher M."/>
            <person name="Ghai R."/>
            <person name="Kavagutti S V."/>
        </authorList>
    </citation>
    <scope>NUCLEOTIDE SEQUENCE</scope>
</reference>
<name>A0A6J5N442_9CAUD</name>
<organism evidence="1">
    <name type="scientific">uncultured Caudovirales phage</name>
    <dbReference type="NCBI Taxonomy" id="2100421"/>
    <lineage>
        <taxon>Viruses</taxon>
        <taxon>Duplodnaviria</taxon>
        <taxon>Heunggongvirae</taxon>
        <taxon>Uroviricota</taxon>
        <taxon>Caudoviricetes</taxon>
        <taxon>Peduoviridae</taxon>
        <taxon>Maltschvirus</taxon>
        <taxon>Maltschvirus maltsch</taxon>
    </lineage>
</organism>
<dbReference type="EMBL" id="LR796603">
    <property type="protein sequence ID" value="CAB4153512.1"/>
    <property type="molecule type" value="Genomic_DNA"/>
</dbReference>
<sequence>MAIILLQTNDITKNTIIGGNVDIDRLLPAVKACQETMIRKLLGIPLYTKMTNDYLAGNGSAGFTGLYLELYNDYIKPMLIHGSSDIFLRSGAYLVSNNGITKSKTPDADSISKEEVDYLAQASRGLYRDYERDYRDWIKVNGPSIPEYSMTIKTSDRIVNVGGWVLPRVRRC</sequence>
<dbReference type="Pfam" id="PF20459">
    <property type="entry name" value="DUF6712"/>
    <property type="match status" value="1"/>
</dbReference>
<gene>
    <name evidence="1" type="ORF">UFOVP639_6</name>
</gene>
<accession>A0A6J5N442</accession>
<dbReference type="InterPro" id="IPR046558">
    <property type="entry name" value="DUF6712"/>
</dbReference>
<proteinExistence type="predicted"/>
<evidence type="ECO:0000313" key="1">
    <source>
        <dbReference type="EMBL" id="CAB4153512.1"/>
    </source>
</evidence>